<evidence type="ECO:0000313" key="4">
    <source>
        <dbReference type="EMBL" id="OAQ57597.1"/>
    </source>
</evidence>
<organism evidence="5 6">
    <name type="scientific">Pochonia chlamydosporia 170</name>
    <dbReference type="NCBI Taxonomy" id="1380566"/>
    <lineage>
        <taxon>Eukaryota</taxon>
        <taxon>Fungi</taxon>
        <taxon>Dikarya</taxon>
        <taxon>Ascomycota</taxon>
        <taxon>Pezizomycotina</taxon>
        <taxon>Sordariomycetes</taxon>
        <taxon>Hypocreomycetidae</taxon>
        <taxon>Hypocreales</taxon>
        <taxon>Clavicipitaceae</taxon>
        <taxon>Pochonia</taxon>
    </lineage>
</organism>
<evidence type="ECO:0000313" key="5">
    <source>
        <dbReference type="EMBL" id="OWT42432.1"/>
    </source>
</evidence>
<feature type="domain" description="MHYT" evidence="3">
    <location>
        <begin position="1"/>
        <end position="189"/>
    </location>
</feature>
<dbReference type="PANTHER" id="PTHR35152">
    <property type="entry name" value="DOMAIN SIGNALLING PROTEIN, PUTATIVE (AFU_ORTHOLOGUE AFUA_5G11310)-RELATED"/>
    <property type="match status" value="1"/>
</dbReference>
<protein>
    <submittedName>
        <fullName evidence="4">MHYT domain signaling protein</fullName>
    </submittedName>
</protein>
<feature type="transmembrane region" description="Helical" evidence="2">
    <location>
        <begin position="62"/>
        <end position="86"/>
    </location>
</feature>
<keyword evidence="2" id="KW-0472">Membrane</keyword>
<sequence length="863" mass="96441">MISQTTQELLERYTGKEVPYSFNGGSLLVGAAIAMGGIAIWSMHFIGNRAIDMLDGNETFQITYSTALTFTSLLVPILVLILAFLSISGNGKIRWWRIGLAGLLSGDAICGMHYLADSSITNYKSSYQLSYLIGSVVIAVFASTTTLALFFVFESSWKNAWWKRLGCAMVLAGAVSGMHWCAAAGTNYRLLKVTRREGMSRQDAMIVVICLAICGGIAMTGLAVYVSWVRRDYASKSQQVVLAACVFDKKGRIMVSQDGYLPSEVVTDTYLPKSNDDYFNTNHPFFHWMFLASRNWNTINTVMSKMVDHISLLAQSNNGRVSVKLVGEDGVLVEDYDTILRELFCVTANALADKTKETLNNVGVLWDEIFVTGESSRHVAPRHRVLNSDKFSLHSFAEKGDFQQHNAEDYGQGYLMFLVRTVNDKRDIEKLEASGYRFAEVHRAVSSIRSNMHIGTADLESRLRNMSNQKDKITMRTPRVHVGMFAVRARPDRGGFDVLAQKAAKDLLPSVAMPMDHLEPRHSEFLNCIRGMTLATILLKLEKQKMLGSPREMLFVSDLRDAVSGLRVLLDNELFDHATLLPREVQLPCSGNEGGEFQSKRTLIVFKFVVPIHTTIVSPQCEFTPLSLFKMRQLARERSAHVEFSHMVHRDISSVMHQMSPERPSIMSRLPTRYISGALEKVRDHLRGHERLGTLPPLSSARSQEQFSNLASHPSSIHRGEERSFEDVPQTSSASNYPAIKEPDGSSHKAQSQRKKFQVLGGIMVSQEVSINVQETQDKEQDFDSFEQDGTKPATLRSREGTEDQVENSYTATATGAIISAQGRKQKAAFVDELLALSVLADKRTQKQKLVLEIDHICDKLSY</sequence>
<evidence type="ECO:0000313" key="6">
    <source>
        <dbReference type="Proteomes" id="UP000078397"/>
    </source>
</evidence>
<dbReference type="OrthoDB" id="264015at2759"/>
<feature type="region of interest" description="Disordered" evidence="1">
    <location>
        <begin position="776"/>
        <end position="807"/>
    </location>
</feature>
<evidence type="ECO:0000256" key="1">
    <source>
        <dbReference type="SAM" id="MobiDB-lite"/>
    </source>
</evidence>
<dbReference type="PROSITE" id="PS50924">
    <property type="entry name" value="MHYT"/>
    <property type="match status" value="1"/>
</dbReference>
<dbReference type="Proteomes" id="UP000078397">
    <property type="component" value="Unassembled WGS sequence"/>
</dbReference>
<name>A0A179EX45_METCM</name>
<gene>
    <name evidence="4" type="ORF">VFPPC_12021</name>
    <name evidence="5" type="ORF">VFPPC_18413</name>
</gene>
<feature type="transmembrane region" description="Helical" evidence="2">
    <location>
        <begin position="165"/>
        <end position="185"/>
    </location>
</feature>
<dbReference type="RefSeq" id="XP_018135903.1">
    <property type="nucleotide sequence ID" value="XM_018290029.1"/>
</dbReference>
<dbReference type="STRING" id="1380566.A0A179EX45"/>
<dbReference type="KEGG" id="pchm:VFPPC_18413"/>
<dbReference type="Pfam" id="PF03707">
    <property type="entry name" value="MHYT"/>
    <property type="match status" value="2"/>
</dbReference>
<keyword evidence="2" id="KW-0812">Transmembrane</keyword>
<keyword evidence="2" id="KW-1133">Transmembrane helix</keyword>
<dbReference type="AlphaFoldDB" id="A0A179EX45"/>
<dbReference type="EMBL" id="LSBJ02000028">
    <property type="protein sequence ID" value="OAQ57597.1"/>
    <property type="molecule type" value="Genomic_DNA"/>
</dbReference>
<dbReference type="PANTHER" id="PTHR35152:SF1">
    <property type="entry name" value="DOMAIN SIGNALLING PROTEIN, PUTATIVE (AFU_ORTHOLOGUE AFUA_5G11310)-RELATED"/>
    <property type="match status" value="1"/>
</dbReference>
<reference evidence="5 6" key="1">
    <citation type="journal article" date="2016" name="PLoS Pathog.">
        <title>Biosynthesis of antibiotic leucinostatins in bio-control fungus Purpureocillium lilacinum and their inhibition on phytophthora revealed by genome mining.</title>
        <authorList>
            <person name="Wang G."/>
            <person name="Liu Z."/>
            <person name="Lin R."/>
            <person name="Li E."/>
            <person name="Mao Z."/>
            <person name="Ling J."/>
            <person name="Yang Y."/>
            <person name="Yin W.B."/>
            <person name="Xie B."/>
        </authorList>
    </citation>
    <scope>NUCLEOTIDE SEQUENCE [LARGE SCALE GENOMIC DNA]</scope>
    <source>
        <strain evidence="5">170</strain>
    </source>
</reference>
<dbReference type="RefSeq" id="XP_018135897.1">
    <property type="nucleotide sequence ID" value="XM_018294890.1"/>
</dbReference>
<dbReference type="EMBL" id="LSBJ02000015">
    <property type="protein sequence ID" value="OWT42432.1"/>
    <property type="molecule type" value="Genomic_DNA"/>
</dbReference>
<feature type="transmembrane region" description="Helical" evidence="2">
    <location>
        <begin position="128"/>
        <end position="153"/>
    </location>
</feature>
<dbReference type="InterPro" id="IPR005330">
    <property type="entry name" value="MHYT_dom"/>
</dbReference>
<dbReference type="GeneID" id="28858884"/>
<feature type="region of interest" description="Disordered" evidence="1">
    <location>
        <begin position="691"/>
        <end position="754"/>
    </location>
</feature>
<feature type="transmembrane region" description="Helical" evidence="2">
    <location>
        <begin position="205"/>
        <end position="228"/>
    </location>
</feature>
<dbReference type="KEGG" id="pchm:VFPPC_12021"/>
<evidence type="ECO:0000259" key="3">
    <source>
        <dbReference type="PROSITE" id="PS50924"/>
    </source>
</evidence>
<comment type="caution">
    <text evidence="5">The sequence shown here is derived from an EMBL/GenBank/DDBJ whole genome shotgun (WGS) entry which is preliminary data.</text>
</comment>
<accession>A0A179EX45</accession>
<dbReference type="GeneID" id="28854023"/>
<proteinExistence type="predicted"/>
<reference evidence="5" key="2">
    <citation type="submission" date="2017-04" db="EMBL/GenBank/DDBJ databases">
        <title>Chromosome sequence assembly and comparative analysis of secretomes of two biotypes provide further insight into genetic mechanisms of parasitism and adaptative evolution of Pochonia chlamydosporia.</title>
        <authorList>
            <person name="Lin R."/>
            <person name="Shen B."/>
            <person name="Qin F."/>
            <person name="Cheng X."/>
            <person name="Xie B."/>
        </authorList>
    </citation>
    <scope>NUCLEOTIDE SEQUENCE</scope>
    <source>
        <strain evidence="5">170</strain>
    </source>
</reference>
<evidence type="ECO:0000256" key="2">
    <source>
        <dbReference type="SAM" id="Phobius"/>
    </source>
</evidence>
<keyword evidence="6" id="KW-1185">Reference proteome</keyword>
<feature type="transmembrane region" description="Helical" evidence="2">
    <location>
        <begin position="20"/>
        <end position="42"/>
    </location>
</feature>
<feature type="compositionally biased region" description="Polar residues" evidence="1">
    <location>
        <begin position="700"/>
        <end position="715"/>
    </location>
</feature>